<organism evidence="2 3">
    <name type="scientific">Arcobacter roscoffensis</name>
    <dbReference type="NCBI Taxonomy" id="2961520"/>
    <lineage>
        <taxon>Bacteria</taxon>
        <taxon>Pseudomonadati</taxon>
        <taxon>Campylobacterota</taxon>
        <taxon>Epsilonproteobacteria</taxon>
        <taxon>Campylobacterales</taxon>
        <taxon>Arcobacteraceae</taxon>
        <taxon>Arcobacter</taxon>
    </lineage>
</organism>
<evidence type="ECO:0000313" key="2">
    <source>
        <dbReference type="EMBL" id="UTJ07886.1"/>
    </source>
</evidence>
<name>A0ABY5EAQ8_9BACT</name>
<gene>
    <name evidence="2" type="ORF">NJU99_07250</name>
</gene>
<dbReference type="RefSeq" id="WP_254578060.1">
    <property type="nucleotide sequence ID" value="NZ_CP100595.1"/>
</dbReference>
<proteinExistence type="predicted"/>
<sequence length="114" mass="14010">MSYLDICVIGWNLNVMMFLINFFLAIRVIFAQDRDRLQEESLVLKELKEEMDNYYPYRTQTTIITYLVPFTAFFRMSLRFMEMFFFFQKNRGSKMFDYMVYKYTTEINKAKNNQ</sequence>
<keyword evidence="3" id="KW-1185">Reference proteome</keyword>
<reference evidence="2" key="1">
    <citation type="submission" date="2022-07" db="EMBL/GenBank/DDBJ databases">
        <title>Arcobacter roscoffensis sp. nov., a marine bacterium isolated from coastal seawater collected from Roscoff, France.</title>
        <authorList>
            <person name="Pascual J."/>
            <person name="Lepeaux C."/>
            <person name="Methner A."/>
            <person name="Overmann J."/>
        </authorList>
    </citation>
    <scope>NUCLEOTIDE SEQUENCE</scope>
    <source>
        <strain evidence="2">ARW1-2F2</strain>
    </source>
</reference>
<feature type="transmembrane region" description="Helical" evidence="1">
    <location>
        <begin position="63"/>
        <end position="87"/>
    </location>
</feature>
<accession>A0ABY5EAQ8</accession>
<feature type="transmembrane region" description="Helical" evidence="1">
    <location>
        <begin position="12"/>
        <end position="30"/>
    </location>
</feature>
<dbReference type="Proteomes" id="UP001060012">
    <property type="component" value="Chromosome"/>
</dbReference>
<evidence type="ECO:0000256" key="1">
    <source>
        <dbReference type="SAM" id="Phobius"/>
    </source>
</evidence>
<protein>
    <submittedName>
        <fullName evidence="2">Uncharacterized protein</fullName>
    </submittedName>
</protein>
<keyword evidence="1" id="KW-0472">Membrane</keyword>
<evidence type="ECO:0000313" key="3">
    <source>
        <dbReference type="Proteomes" id="UP001060012"/>
    </source>
</evidence>
<dbReference type="EMBL" id="CP100595">
    <property type="protein sequence ID" value="UTJ07886.1"/>
    <property type="molecule type" value="Genomic_DNA"/>
</dbReference>
<keyword evidence="1" id="KW-1133">Transmembrane helix</keyword>
<keyword evidence="1" id="KW-0812">Transmembrane</keyword>